<dbReference type="InterPro" id="IPR009359">
    <property type="entry name" value="PaaB"/>
</dbReference>
<dbReference type="EC" id="1.14.13.149" evidence="1"/>
<dbReference type="Gene3D" id="3.10.20.520">
    <property type="entry name" value="Phenylacetic acid degradation B"/>
    <property type="match status" value="1"/>
</dbReference>
<keyword evidence="2" id="KW-1185">Reference proteome</keyword>
<sequence>MSEAEGRGVSGAEGALASWEVFLRPRRGLAHLHVGSVRAADPDMALERARDLYTRRGDPLSLWVVRSAAVYASSPAERDPFFSGARHKPYRYPEHFAPLTEGGDRHD</sequence>
<name>A0ABS2VZF6_STRAS</name>
<accession>A0ABS2VZF6</accession>
<dbReference type="EMBL" id="JAFFZS010000041">
    <property type="protein sequence ID" value="MBN0048538.1"/>
    <property type="molecule type" value="Genomic_DNA"/>
</dbReference>
<dbReference type="RefSeq" id="WP_205386667.1">
    <property type="nucleotide sequence ID" value="NZ_JAFFZS010000041.1"/>
</dbReference>
<keyword evidence="1" id="KW-0560">Oxidoreductase</keyword>
<comment type="caution">
    <text evidence="1">The sequence shown here is derived from an EMBL/GenBank/DDBJ whole genome shotgun (WGS) entry which is preliminary data.</text>
</comment>
<dbReference type="Proteomes" id="UP000788262">
    <property type="component" value="Unassembled WGS sequence"/>
</dbReference>
<dbReference type="PIRSF" id="PIRSF030200">
    <property type="entry name" value="PaaB"/>
    <property type="match status" value="1"/>
</dbReference>
<evidence type="ECO:0000313" key="1">
    <source>
        <dbReference type="EMBL" id="MBN0048538.1"/>
    </source>
</evidence>
<dbReference type="NCBIfam" id="TIGR02157">
    <property type="entry name" value="PA_CoA_Oxy2"/>
    <property type="match status" value="1"/>
</dbReference>
<evidence type="ECO:0000313" key="2">
    <source>
        <dbReference type="Proteomes" id="UP000788262"/>
    </source>
</evidence>
<protein>
    <submittedName>
        <fullName evidence="1">1,2-phenylacetyl-CoA epoxidase subunit B</fullName>
        <ecNumber evidence="1">1.14.13.149</ecNumber>
    </submittedName>
</protein>
<gene>
    <name evidence="1" type="primary">paaB</name>
    <name evidence="1" type="ORF">JS756_31460</name>
</gene>
<organism evidence="1 2">
    <name type="scientific">Streptomyces actuosus</name>
    <dbReference type="NCBI Taxonomy" id="1885"/>
    <lineage>
        <taxon>Bacteria</taxon>
        <taxon>Bacillati</taxon>
        <taxon>Actinomycetota</taxon>
        <taxon>Actinomycetes</taxon>
        <taxon>Kitasatosporales</taxon>
        <taxon>Streptomycetaceae</taxon>
        <taxon>Streptomyces</taxon>
    </lineage>
</organism>
<reference evidence="1 2" key="1">
    <citation type="submission" date="2021-02" db="EMBL/GenBank/DDBJ databases">
        <title>Whole genome sequencing of Streptomyces actuosus VRA1.</title>
        <authorList>
            <person name="Sen G."/>
            <person name="Sen A."/>
        </authorList>
    </citation>
    <scope>NUCLEOTIDE SEQUENCE [LARGE SCALE GENOMIC DNA]</scope>
    <source>
        <strain evidence="1 2">VRA1</strain>
    </source>
</reference>
<dbReference type="InterPro" id="IPR038693">
    <property type="entry name" value="PaaB_sf"/>
</dbReference>
<dbReference type="Pfam" id="PF06243">
    <property type="entry name" value="PaaB"/>
    <property type="match status" value="1"/>
</dbReference>
<dbReference type="GO" id="GO:0097266">
    <property type="term" value="F:phenylacetyl-CoA 1,2-epoxidase activity"/>
    <property type="evidence" value="ECO:0007669"/>
    <property type="project" value="UniProtKB-EC"/>
</dbReference>
<proteinExistence type="predicted"/>